<keyword evidence="3" id="KW-0378">Hydrolase</keyword>
<dbReference type="EC" id="3.2.1.143" evidence="2"/>
<keyword evidence="15" id="KW-1185">Reference proteome</keyword>
<dbReference type="GO" id="GO:0004649">
    <property type="term" value="F:poly(ADP-ribose) glycohydrolase activity"/>
    <property type="evidence" value="ECO:0007669"/>
    <property type="project" value="UniProtKB-EC"/>
</dbReference>
<evidence type="ECO:0000256" key="2">
    <source>
        <dbReference type="ARBA" id="ARBA00012255"/>
    </source>
</evidence>
<name>A0AB34FSF2_9HYPO</name>
<dbReference type="Gene3D" id="1.10.4080.10">
    <property type="entry name" value="ADP-ribosylation/Crystallin J1"/>
    <property type="match status" value="1"/>
</dbReference>
<evidence type="ECO:0000256" key="12">
    <source>
        <dbReference type="PIRSR" id="PIRSR605502-1"/>
    </source>
</evidence>
<dbReference type="Pfam" id="PF03747">
    <property type="entry name" value="ADP_ribosyl_GH"/>
    <property type="match status" value="1"/>
</dbReference>
<dbReference type="AlphaFoldDB" id="A0AB34FSF2"/>
<keyword evidence="12" id="KW-0460">Magnesium</keyword>
<comment type="similarity">
    <text evidence="1">Belongs to the ADP-ribosylglycohydrolase family.</text>
</comment>
<evidence type="ECO:0000256" key="11">
    <source>
        <dbReference type="ARBA" id="ARBA00049015"/>
    </source>
</evidence>
<evidence type="ECO:0000256" key="4">
    <source>
        <dbReference type="ARBA" id="ARBA00041057"/>
    </source>
</evidence>
<feature type="region of interest" description="Disordered" evidence="13">
    <location>
        <begin position="87"/>
        <end position="114"/>
    </location>
</feature>
<evidence type="ECO:0000256" key="10">
    <source>
        <dbReference type="ARBA" id="ARBA00043193"/>
    </source>
</evidence>
<dbReference type="PANTHER" id="PTHR16222:SF24">
    <property type="entry name" value="ADP-RIBOSYLHYDROLASE ARH3"/>
    <property type="match status" value="1"/>
</dbReference>
<feature type="binding site" evidence="12">
    <location>
        <position position="67"/>
    </location>
    <ligand>
        <name>Mg(2+)</name>
        <dbReference type="ChEBI" id="CHEBI:18420"/>
        <label>1</label>
    </ligand>
</feature>
<evidence type="ECO:0000256" key="5">
    <source>
        <dbReference type="ARBA" id="ARBA00042398"/>
    </source>
</evidence>
<dbReference type="SUPFAM" id="SSF101478">
    <property type="entry name" value="ADP-ribosylglycohydrolase"/>
    <property type="match status" value="1"/>
</dbReference>
<comment type="cofactor">
    <cofactor evidence="12">
        <name>Mg(2+)</name>
        <dbReference type="ChEBI" id="CHEBI:18420"/>
    </cofactor>
    <text evidence="12">Binds 2 magnesium ions per subunit.</text>
</comment>
<evidence type="ECO:0000256" key="3">
    <source>
        <dbReference type="ARBA" id="ARBA00022801"/>
    </source>
</evidence>
<dbReference type="InterPro" id="IPR050792">
    <property type="entry name" value="ADP-ribosylglycohydrolase"/>
</dbReference>
<feature type="binding site" evidence="12">
    <location>
        <position position="66"/>
    </location>
    <ligand>
        <name>Mg(2+)</name>
        <dbReference type="ChEBI" id="CHEBI:18420"/>
        <label>1</label>
    </ligand>
</feature>
<gene>
    <name evidence="14" type="ORF">O9K51_07083</name>
</gene>
<dbReference type="Proteomes" id="UP001163105">
    <property type="component" value="Unassembled WGS sequence"/>
</dbReference>
<reference evidence="14" key="1">
    <citation type="submission" date="2023-01" db="EMBL/GenBank/DDBJ databases">
        <title>The growth and conidiation of Purpureocillium lavendulum are regulated by nitrogen source and histone H3K14 acetylation.</title>
        <authorList>
            <person name="Tang P."/>
            <person name="Han J."/>
            <person name="Zhang C."/>
            <person name="Tang P."/>
            <person name="Qi F."/>
            <person name="Zhang K."/>
            <person name="Liang L."/>
        </authorList>
    </citation>
    <scope>NUCLEOTIDE SEQUENCE</scope>
    <source>
        <strain evidence="14">YMF1.00683</strain>
    </source>
</reference>
<evidence type="ECO:0000256" key="8">
    <source>
        <dbReference type="ARBA" id="ARBA00042850"/>
    </source>
</evidence>
<keyword evidence="12" id="KW-0479">Metal-binding</keyword>
<accession>A0AB34FSF2</accession>
<evidence type="ECO:0000256" key="1">
    <source>
        <dbReference type="ARBA" id="ARBA00010702"/>
    </source>
</evidence>
<evidence type="ECO:0000256" key="6">
    <source>
        <dbReference type="ARBA" id="ARBA00042471"/>
    </source>
</evidence>
<feature type="binding site" evidence="12">
    <location>
        <position position="318"/>
    </location>
    <ligand>
        <name>Mg(2+)</name>
        <dbReference type="ChEBI" id="CHEBI:18420"/>
        <label>1</label>
    </ligand>
</feature>
<dbReference type="GO" id="GO:0046872">
    <property type="term" value="F:metal ion binding"/>
    <property type="evidence" value="ECO:0007669"/>
    <property type="project" value="UniProtKB-KW"/>
</dbReference>
<proteinExistence type="inferred from homology"/>
<organism evidence="14 15">
    <name type="scientific">Purpureocillium lavendulum</name>
    <dbReference type="NCBI Taxonomy" id="1247861"/>
    <lineage>
        <taxon>Eukaryota</taxon>
        <taxon>Fungi</taxon>
        <taxon>Dikarya</taxon>
        <taxon>Ascomycota</taxon>
        <taxon>Pezizomycotina</taxon>
        <taxon>Sordariomycetes</taxon>
        <taxon>Hypocreomycetidae</taxon>
        <taxon>Hypocreales</taxon>
        <taxon>Ophiocordycipitaceae</taxon>
        <taxon>Purpureocillium</taxon>
    </lineage>
</organism>
<feature type="compositionally biased region" description="Basic and acidic residues" evidence="13">
    <location>
        <begin position="98"/>
        <end position="114"/>
    </location>
</feature>
<dbReference type="PANTHER" id="PTHR16222">
    <property type="entry name" value="ADP-RIBOSYLGLYCOHYDROLASE"/>
    <property type="match status" value="1"/>
</dbReference>
<feature type="binding site" evidence="12">
    <location>
        <position position="316"/>
    </location>
    <ligand>
        <name>Mg(2+)</name>
        <dbReference type="ChEBI" id="CHEBI:18420"/>
        <label>1</label>
    </ligand>
</feature>
<evidence type="ECO:0000313" key="14">
    <source>
        <dbReference type="EMBL" id="KAJ6441287.1"/>
    </source>
</evidence>
<comment type="catalytic activity">
    <reaction evidence="11">
        <text>alpha-NAD(+) + H2O = ADP-D-ribose + nicotinamide + H(+)</text>
        <dbReference type="Rhea" id="RHEA:68792"/>
        <dbReference type="ChEBI" id="CHEBI:15377"/>
        <dbReference type="ChEBI" id="CHEBI:15378"/>
        <dbReference type="ChEBI" id="CHEBI:17154"/>
        <dbReference type="ChEBI" id="CHEBI:57967"/>
        <dbReference type="ChEBI" id="CHEBI:77017"/>
    </reaction>
</comment>
<evidence type="ECO:0000256" key="13">
    <source>
        <dbReference type="SAM" id="MobiDB-lite"/>
    </source>
</evidence>
<protein>
    <recommendedName>
        <fullName evidence="4">ADP-ribosylhydrolase ARH3</fullName>
        <ecNumber evidence="2">3.2.1.143</ecNumber>
    </recommendedName>
    <alternativeName>
        <fullName evidence="5">ADP-ribose glycohydrolase ARH3</fullName>
    </alternativeName>
    <alternativeName>
        <fullName evidence="6">ADP-ribosylhydrolase 3</fullName>
    </alternativeName>
    <alternativeName>
        <fullName evidence="9">O-acetyl-ADP-ribose deacetylase ARH3</fullName>
    </alternativeName>
    <alternativeName>
        <fullName evidence="10">Poly(ADP-ribose) glycohydrolase ARH3</fullName>
    </alternativeName>
    <alternativeName>
        <fullName evidence="8">[Protein ADP-ribosylarginine] hydrolase-like protein 2</fullName>
    </alternativeName>
    <alternativeName>
        <fullName evidence="7">[Protein ADP-ribosylserine] hydrolase</fullName>
    </alternativeName>
</protein>
<feature type="binding site" evidence="12">
    <location>
        <position position="65"/>
    </location>
    <ligand>
        <name>Mg(2+)</name>
        <dbReference type="ChEBI" id="CHEBI:18420"/>
        <label>1</label>
    </ligand>
</feature>
<dbReference type="EMBL" id="JAQHRD010000005">
    <property type="protein sequence ID" value="KAJ6441287.1"/>
    <property type="molecule type" value="Genomic_DNA"/>
</dbReference>
<dbReference type="InterPro" id="IPR036705">
    <property type="entry name" value="Ribosyl_crysJ1_sf"/>
</dbReference>
<sequence length="371" mass="38243">MLPPPTPLSPRQSRVVGALLGLHAGDALGATVEFETHAAIAARHPRGLRDIVGGGPFSWPPGHATDDTDMTRGVLLAYRDAASAAAAAGAGGQDEEGGEKTKKEKGKDEDDGGDVVRRAGDYFLKWLQGDWPGRTHGSRPADIGGATLTGLLRYLDSGDPDRAGAGEGSAGNGSLMRCLPTGLFQLDPARRIEESLRISRITHNDRRCTVACAAYNAIVAELVGGASADEAVRAGEATAARLEGGADGAGPVVAALRLGRRLSVADMARRGPPADVLPGRCAGYVLETLAVGVAAVLDTGRGLEDVLVDVVRLGRDTDTNAAVAGGLLGARDGDGAVPARWRDKLQFADEFTRVALSLTTTTTTTTTTTAP</sequence>
<comment type="caution">
    <text evidence="14">The sequence shown here is derived from an EMBL/GenBank/DDBJ whole genome shotgun (WGS) entry which is preliminary data.</text>
</comment>
<dbReference type="InterPro" id="IPR005502">
    <property type="entry name" value="Ribosyl_crysJ1"/>
</dbReference>
<evidence type="ECO:0000256" key="7">
    <source>
        <dbReference type="ARBA" id="ARBA00042722"/>
    </source>
</evidence>
<evidence type="ECO:0000256" key="9">
    <source>
        <dbReference type="ARBA" id="ARBA00043187"/>
    </source>
</evidence>
<feature type="binding site" evidence="12">
    <location>
        <position position="319"/>
    </location>
    <ligand>
        <name>Mg(2+)</name>
        <dbReference type="ChEBI" id="CHEBI:18420"/>
        <label>1</label>
    </ligand>
</feature>
<evidence type="ECO:0000313" key="15">
    <source>
        <dbReference type="Proteomes" id="UP001163105"/>
    </source>
</evidence>